<dbReference type="AlphaFoldDB" id="A0A2I4CKF6"/>
<evidence type="ECO:0000256" key="7">
    <source>
        <dbReference type="SAM" id="MobiDB-lite"/>
    </source>
</evidence>
<dbReference type="InterPro" id="IPR001005">
    <property type="entry name" value="SANT/Myb"/>
</dbReference>
<proteinExistence type="predicted"/>
<keyword evidence="3" id="KW-0779">Telomere</keyword>
<feature type="region of interest" description="Disordered" evidence="7">
    <location>
        <begin position="366"/>
        <end position="528"/>
    </location>
</feature>
<dbReference type="Pfam" id="PF00249">
    <property type="entry name" value="Myb_DNA-binding"/>
    <property type="match status" value="1"/>
</dbReference>
<dbReference type="Gene3D" id="1.25.40.210">
    <property type="entry name" value="Telomere repeat-binding factor, dimerisation domain"/>
    <property type="match status" value="1"/>
</dbReference>
<dbReference type="SUPFAM" id="SSF46689">
    <property type="entry name" value="Homeodomain-like"/>
    <property type="match status" value="1"/>
</dbReference>
<keyword evidence="2" id="KW-0158">Chromosome</keyword>
<dbReference type="GO" id="GO:0003691">
    <property type="term" value="F:double-stranded telomeric DNA binding"/>
    <property type="evidence" value="ECO:0007669"/>
    <property type="project" value="TreeGrafter"/>
</dbReference>
<dbReference type="InterPro" id="IPR036507">
    <property type="entry name" value="Telomere_rpt-bd_fac_dimer_sf"/>
</dbReference>
<evidence type="ECO:0000259" key="9">
    <source>
        <dbReference type="PROSITE" id="PS51294"/>
    </source>
</evidence>
<evidence type="ECO:0000256" key="2">
    <source>
        <dbReference type="ARBA" id="ARBA00022454"/>
    </source>
</evidence>
<dbReference type="KEGG" id="alim:106529559"/>
<evidence type="ECO:0000256" key="3">
    <source>
        <dbReference type="ARBA" id="ARBA00022895"/>
    </source>
</evidence>
<feature type="compositionally biased region" description="Polar residues" evidence="7">
    <location>
        <begin position="374"/>
        <end position="384"/>
    </location>
</feature>
<dbReference type="RefSeq" id="XP_013880470.1">
    <property type="nucleotide sequence ID" value="XM_014025016.1"/>
</dbReference>
<dbReference type="GO" id="GO:0042803">
    <property type="term" value="F:protein homodimerization activity"/>
    <property type="evidence" value="ECO:0007669"/>
    <property type="project" value="InterPro"/>
</dbReference>
<evidence type="ECO:0000313" key="10">
    <source>
        <dbReference type="Proteomes" id="UP000192220"/>
    </source>
</evidence>
<dbReference type="GO" id="GO:0070187">
    <property type="term" value="C:shelterin complex"/>
    <property type="evidence" value="ECO:0007669"/>
    <property type="project" value="TreeGrafter"/>
</dbReference>
<sequence length="626" mass="71313">MMATEENVNNHLNRSNHEKVVNRWTAEYYIHLALEFFRKEQYTDFCGYTNIINRILDQPVEKTDLFLQKIGILQFLSHISDAEKLDQSFECDQNKTPLESALLLLESMTKEFSLPQHDCENVGTSLKEMIVGTFIKNGQFEKAKEAFNQYFHESTTSKRTVFLKLIHQKKKTHEVIKQLNFQSFKKEMADFCQRLFSFSPPFLFKAAEMLVRERQEPDDTTHGIDEQSQPISSHSPQISRVELQIRKPSPIQRIRLEMAFNALAEGPCQITFDQLTREVDTEAQEHEICLQLTPDPMRGTILNSELDVLIQRDSCSPMEASPADQPPQADKDPQTQAGSLSAYTVPRLLAEPDSQPSSQCITAAEELETEEGTKQQPQTVSSGSKTKDAQFPVTDKEVITPRRSTRLNRTSSVVAVCSAENDKDSDSDRNKEVNDEDLHDGSNQSFSRKLNKSKDSSEREDEPQAQSTPAKTPTQRPPESLSPPPSKKVNSGDIEDCTISDSSLDSSPTVSSRPPVSKSSTPRIVMQPISKWKDHVRKAVESKDTWSDDDSEFNFAKNSRLNKSTTSNTQSRKRMWTDSETDNLIEGVNRFGEGNWSKILSYYSFENRTNINLKDRWRTMKKLKMV</sequence>
<dbReference type="Gene3D" id="1.10.10.60">
    <property type="entry name" value="Homeodomain-like"/>
    <property type="match status" value="1"/>
</dbReference>
<dbReference type="InterPro" id="IPR030657">
    <property type="entry name" value="TERF2"/>
</dbReference>
<protein>
    <submittedName>
        <fullName evidence="11">Telomeric repeat binding factor a</fullName>
    </submittedName>
</protein>
<dbReference type="InterPro" id="IPR017930">
    <property type="entry name" value="Myb_dom"/>
</dbReference>
<dbReference type="OrthoDB" id="608866at2759"/>
<dbReference type="GO" id="GO:1905839">
    <property type="term" value="P:negative regulation of telomeric D-loop disassembly"/>
    <property type="evidence" value="ECO:0007669"/>
    <property type="project" value="TreeGrafter"/>
</dbReference>
<dbReference type="Proteomes" id="UP000192220">
    <property type="component" value="Unplaced"/>
</dbReference>
<feature type="compositionally biased region" description="Basic and acidic residues" evidence="7">
    <location>
        <begin position="214"/>
        <end position="225"/>
    </location>
</feature>
<dbReference type="Pfam" id="PF08558">
    <property type="entry name" value="TRF"/>
    <property type="match status" value="1"/>
</dbReference>
<accession>A0A2I4CKF6</accession>
<dbReference type="GO" id="GO:0032208">
    <property type="term" value="P:negative regulation of telomere maintenance via recombination"/>
    <property type="evidence" value="ECO:0007669"/>
    <property type="project" value="TreeGrafter"/>
</dbReference>
<dbReference type="GO" id="GO:0031627">
    <property type="term" value="P:telomeric loop formation"/>
    <property type="evidence" value="ECO:0007669"/>
    <property type="project" value="TreeGrafter"/>
</dbReference>
<evidence type="ECO:0000313" key="11">
    <source>
        <dbReference type="RefSeq" id="XP_013880470.1"/>
    </source>
</evidence>
<dbReference type="GeneID" id="106529559"/>
<dbReference type="InterPro" id="IPR009057">
    <property type="entry name" value="Homeodomain-like_sf"/>
</dbReference>
<dbReference type="PANTHER" id="PTHR46833:SF1">
    <property type="entry name" value="TELOMERIC REPEAT-BINDING FACTOR 2"/>
    <property type="match status" value="1"/>
</dbReference>
<dbReference type="GO" id="GO:0032210">
    <property type="term" value="P:regulation of telomere maintenance via telomerase"/>
    <property type="evidence" value="ECO:0007669"/>
    <property type="project" value="TreeGrafter"/>
</dbReference>
<feature type="region of interest" description="Disordered" evidence="7">
    <location>
        <begin position="214"/>
        <end position="239"/>
    </location>
</feature>
<dbReference type="CTD" id="192316"/>
<dbReference type="GO" id="GO:0003720">
    <property type="term" value="F:telomerase activity"/>
    <property type="evidence" value="ECO:0007669"/>
    <property type="project" value="TreeGrafter"/>
</dbReference>
<dbReference type="GO" id="GO:0070198">
    <property type="term" value="P:protein localization to chromosome, telomeric region"/>
    <property type="evidence" value="ECO:0007669"/>
    <property type="project" value="TreeGrafter"/>
</dbReference>
<dbReference type="SMART" id="SM00717">
    <property type="entry name" value="SANT"/>
    <property type="match status" value="1"/>
</dbReference>
<dbReference type="InterPro" id="IPR013867">
    <property type="entry name" value="Telomere_rpt-bd_fac_dimer_dom"/>
</dbReference>
<feature type="domain" description="Myb-like" evidence="8">
    <location>
        <begin position="568"/>
        <end position="621"/>
    </location>
</feature>
<dbReference type="GO" id="GO:0005654">
    <property type="term" value="C:nucleoplasm"/>
    <property type="evidence" value="ECO:0007669"/>
    <property type="project" value="UniProtKB-ARBA"/>
</dbReference>
<feature type="compositionally biased region" description="Polar residues" evidence="7">
    <location>
        <begin position="464"/>
        <end position="474"/>
    </location>
</feature>
<feature type="compositionally biased region" description="Basic and acidic residues" evidence="7">
    <location>
        <begin position="420"/>
        <end position="433"/>
    </location>
</feature>
<dbReference type="GO" id="GO:0098505">
    <property type="term" value="F:G-rich strand telomeric DNA binding"/>
    <property type="evidence" value="ECO:0007669"/>
    <property type="project" value="TreeGrafter"/>
</dbReference>
<dbReference type="SUPFAM" id="SSF63600">
    <property type="entry name" value="Telomeric repeat binding factor (TRF) dimerisation domain"/>
    <property type="match status" value="1"/>
</dbReference>
<evidence type="ECO:0000256" key="5">
    <source>
        <dbReference type="ARBA" id="ARBA00023242"/>
    </source>
</evidence>
<dbReference type="PROSITE" id="PS51294">
    <property type="entry name" value="HTH_MYB"/>
    <property type="match status" value="1"/>
</dbReference>
<comment type="subcellular location">
    <subcellularLocation>
        <location evidence="1">Chromosome</location>
        <location evidence="1">Telomere</location>
    </subcellularLocation>
</comment>
<keyword evidence="10" id="KW-1185">Reference proteome</keyword>
<reference evidence="11" key="1">
    <citation type="submission" date="2025-08" db="UniProtKB">
        <authorList>
            <consortium name="RefSeq"/>
        </authorList>
    </citation>
    <scope>IDENTIFICATION</scope>
</reference>
<evidence type="ECO:0000256" key="4">
    <source>
        <dbReference type="ARBA" id="ARBA00023125"/>
    </source>
</evidence>
<feature type="region of interest" description="Disordered" evidence="7">
    <location>
        <begin position="316"/>
        <end position="337"/>
    </location>
</feature>
<dbReference type="PROSITE" id="PS50090">
    <property type="entry name" value="MYB_LIKE"/>
    <property type="match status" value="1"/>
</dbReference>
<feature type="compositionally biased region" description="Low complexity" evidence="7">
    <location>
        <begin position="227"/>
        <end position="239"/>
    </location>
</feature>
<evidence type="ECO:0000256" key="6">
    <source>
        <dbReference type="ARBA" id="ARBA00023306"/>
    </source>
</evidence>
<keyword evidence="5" id="KW-0539">Nucleus</keyword>
<gene>
    <name evidence="11" type="primary">terfa</name>
</gene>
<evidence type="ECO:0000256" key="1">
    <source>
        <dbReference type="ARBA" id="ARBA00004574"/>
    </source>
</evidence>
<dbReference type="GO" id="GO:0061820">
    <property type="term" value="P:telomeric D-loop disassembly"/>
    <property type="evidence" value="ECO:0007669"/>
    <property type="project" value="TreeGrafter"/>
</dbReference>
<feature type="compositionally biased region" description="Low complexity" evidence="7">
    <location>
        <begin position="500"/>
        <end position="523"/>
    </location>
</feature>
<organism evidence="10 11">
    <name type="scientific">Austrofundulus limnaeus</name>
    <name type="common">Annual killifish</name>
    <dbReference type="NCBI Taxonomy" id="52670"/>
    <lineage>
        <taxon>Eukaryota</taxon>
        <taxon>Metazoa</taxon>
        <taxon>Chordata</taxon>
        <taxon>Craniata</taxon>
        <taxon>Vertebrata</taxon>
        <taxon>Euteleostomi</taxon>
        <taxon>Actinopterygii</taxon>
        <taxon>Neopterygii</taxon>
        <taxon>Teleostei</taxon>
        <taxon>Neoteleostei</taxon>
        <taxon>Acanthomorphata</taxon>
        <taxon>Ovalentaria</taxon>
        <taxon>Atherinomorphae</taxon>
        <taxon>Cyprinodontiformes</taxon>
        <taxon>Rivulidae</taxon>
        <taxon>Austrofundulus</taxon>
    </lineage>
</organism>
<keyword evidence="4" id="KW-0238">DNA-binding</keyword>
<dbReference type="CDD" id="cd11660">
    <property type="entry name" value="SANT_TRF"/>
    <property type="match status" value="1"/>
</dbReference>
<name>A0A2I4CKF6_AUSLI</name>
<dbReference type="InParanoid" id="A0A2I4CKF6"/>
<dbReference type="GO" id="GO:0031848">
    <property type="term" value="P:protection from non-homologous end joining at telomere"/>
    <property type="evidence" value="ECO:0007669"/>
    <property type="project" value="InterPro"/>
</dbReference>
<evidence type="ECO:0000259" key="8">
    <source>
        <dbReference type="PROSITE" id="PS50090"/>
    </source>
</evidence>
<keyword evidence="6" id="KW-0131">Cell cycle</keyword>
<dbReference type="STRING" id="52670.A0A2I4CKF6"/>
<dbReference type="PANTHER" id="PTHR46833">
    <property type="entry name" value="TELOMERIC REPEAT-BINDING FACTOR 2 TERF2"/>
    <property type="match status" value="1"/>
</dbReference>
<feature type="domain" description="HTH myb-type" evidence="9">
    <location>
        <begin position="572"/>
        <end position="625"/>
    </location>
</feature>